<proteinExistence type="inferred from homology"/>
<evidence type="ECO:0000256" key="4">
    <source>
        <dbReference type="ARBA" id="ARBA00023015"/>
    </source>
</evidence>
<evidence type="ECO:0000256" key="9">
    <source>
        <dbReference type="ARBA" id="ARBA00025958"/>
    </source>
</evidence>
<comment type="subunit">
    <text evidence="9">Part of the SNAPc complex composed of 5 subunits: SNAPC1, SNAPC2, SNAPC3, SNAPC4 and SNAPC5. SNAPC3 interacts with SNAPC1.</text>
</comment>
<keyword evidence="12" id="KW-1185">Reference proteome</keyword>
<dbReference type="GO" id="GO:0005634">
    <property type="term" value="C:nucleus"/>
    <property type="evidence" value="ECO:0007669"/>
    <property type="project" value="UniProtKB-SubCell"/>
</dbReference>
<comment type="subcellular location">
    <subcellularLocation>
        <location evidence="1">Nucleus</location>
    </subcellularLocation>
</comment>
<dbReference type="GO" id="GO:0001046">
    <property type="term" value="F:core promoter sequence-specific DNA binding"/>
    <property type="evidence" value="ECO:0007669"/>
    <property type="project" value="TreeGrafter"/>
</dbReference>
<protein>
    <recommendedName>
        <fullName evidence="3">snRNA-activating protein complex subunit 3</fullName>
    </recommendedName>
    <alternativeName>
        <fullName evidence="10">Small nuclear RNA-activating complex polypeptide 3</fullName>
    </alternativeName>
</protein>
<dbReference type="PANTHER" id="PTHR13421">
    <property type="entry name" value="SNRNA-ACTIVATING PROTEIN COMPLEX SUBUNIT 3"/>
    <property type="match status" value="1"/>
</dbReference>
<dbReference type="AlphaFoldDB" id="A0AAV3AA67"/>
<dbReference type="GO" id="GO:0042795">
    <property type="term" value="P:snRNA transcription by RNA polymerase II"/>
    <property type="evidence" value="ECO:0007669"/>
    <property type="project" value="TreeGrafter"/>
</dbReference>
<dbReference type="EMBL" id="DYDO01000003">
    <property type="protein sequence ID" value="DBA28126.1"/>
    <property type="molecule type" value="Genomic_DNA"/>
</dbReference>
<evidence type="ECO:0000256" key="10">
    <source>
        <dbReference type="ARBA" id="ARBA00029606"/>
    </source>
</evidence>
<evidence type="ECO:0000256" key="3">
    <source>
        <dbReference type="ARBA" id="ARBA00013634"/>
    </source>
</evidence>
<dbReference type="PANTHER" id="PTHR13421:SF16">
    <property type="entry name" value="SNRNA-ACTIVATING PROTEIN COMPLEX SUBUNIT 3"/>
    <property type="match status" value="1"/>
</dbReference>
<comment type="caution">
    <text evidence="11">The sequence shown here is derived from an EMBL/GenBank/DDBJ whole genome shotgun (WGS) entry which is preliminary data.</text>
</comment>
<dbReference type="Pfam" id="PF12251">
    <property type="entry name" value="SNAPC3"/>
    <property type="match status" value="1"/>
</dbReference>
<keyword evidence="7" id="KW-0539">Nucleus</keyword>
<keyword evidence="6" id="KW-0804">Transcription</keyword>
<evidence type="ECO:0000256" key="8">
    <source>
        <dbReference type="ARBA" id="ARBA00025193"/>
    </source>
</evidence>
<evidence type="ECO:0000256" key="6">
    <source>
        <dbReference type="ARBA" id="ARBA00023163"/>
    </source>
</evidence>
<dbReference type="Proteomes" id="UP001181693">
    <property type="component" value="Unassembled WGS sequence"/>
</dbReference>
<evidence type="ECO:0000256" key="5">
    <source>
        <dbReference type="ARBA" id="ARBA00023125"/>
    </source>
</evidence>
<evidence type="ECO:0000313" key="12">
    <source>
        <dbReference type="Proteomes" id="UP001181693"/>
    </source>
</evidence>
<sequence length="379" mass="44146">MAEELLENVPVFEVTNVTTQKIHIGSFGALWRGCLSECDVNLAEENPQEVEDEQLAVELDCHVDTAAEIKQLCSIDELKTGEGEVDPEEIPEDTSLVTLGVRKKAVERRKELLIDRACRMETFMYEMESRGVRTRPEDPSDMVDEGELVLTLNLIYPMIFHKHKEYKPYETILVLGSQRLTELRDSIKCISDLQIGGEHSNNPELAPENICKDLFKSAFFYFEGIFYNDMRYRECRDLSRTIIEWAESRDRGYSNFQIAKMEDYTFNDIKLKIGFPYLYCHQGDCEHIVTITDIRLIHHDDCLDRNLYPLQIRKHWFCTRKCFVCKLYIAKWVTKNDSFAPDDPCFFCNVCFKMLHYDKEGNKLGDFVAHAYVDPGIFN</sequence>
<evidence type="ECO:0000256" key="2">
    <source>
        <dbReference type="ARBA" id="ARBA00010410"/>
    </source>
</evidence>
<keyword evidence="4" id="KW-0805">Transcription regulation</keyword>
<accession>A0AAV3AA67</accession>
<name>A0AAV3AA67_PYXAD</name>
<reference evidence="11" key="1">
    <citation type="thesis" date="2020" institute="ProQuest LLC" country="789 East Eisenhower Parkway, Ann Arbor, MI, USA">
        <title>Comparative Genomics and Chromosome Evolution.</title>
        <authorList>
            <person name="Mudd A.B."/>
        </authorList>
    </citation>
    <scope>NUCLEOTIDE SEQUENCE</scope>
    <source>
        <strain evidence="11">1538</strain>
        <tissue evidence="11">Blood</tissue>
    </source>
</reference>
<evidence type="ECO:0000313" key="11">
    <source>
        <dbReference type="EMBL" id="DBA28126.1"/>
    </source>
</evidence>
<dbReference type="GO" id="GO:0003681">
    <property type="term" value="F:bent DNA binding"/>
    <property type="evidence" value="ECO:0007669"/>
    <property type="project" value="TreeGrafter"/>
</dbReference>
<gene>
    <name evidence="11" type="ORF">GDO54_008532</name>
</gene>
<evidence type="ECO:0000256" key="1">
    <source>
        <dbReference type="ARBA" id="ARBA00004123"/>
    </source>
</evidence>
<dbReference type="GO" id="GO:0019185">
    <property type="term" value="C:snRNA-activating protein complex"/>
    <property type="evidence" value="ECO:0007669"/>
    <property type="project" value="TreeGrafter"/>
</dbReference>
<dbReference type="GO" id="GO:0001006">
    <property type="term" value="F:RNA polymerase III type 3 promoter sequence-specific DNA binding"/>
    <property type="evidence" value="ECO:0007669"/>
    <property type="project" value="TreeGrafter"/>
</dbReference>
<evidence type="ECO:0000256" key="7">
    <source>
        <dbReference type="ARBA" id="ARBA00023242"/>
    </source>
</evidence>
<keyword evidence="5" id="KW-0238">DNA-binding</keyword>
<dbReference type="GO" id="GO:0000978">
    <property type="term" value="F:RNA polymerase II cis-regulatory region sequence-specific DNA binding"/>
    <property type="evidence" value="ECO:0007669"/>
    <property type="project" value="TreeGrafter"/>
</dbReference>
<comment type="similarity">
    <text evidence="2">Belongs to the SNAPC3/SRD2 family.</text>
</comment>
<organism evidence="11 12">
    <name type="scientific">Pyxicephalus adspersus</name>
    <name type="common">African bullfrog</name>
    <dbReference type="NCBI Taxonomy" id="30357"/>
    <lineage>
        <taxon>Eukaryota</taxon>
        <taxon>Metazoa</taxon>
        <taxon>Chordata</taxon>
        <taxon>Craniata</taxon>
        <taxon>Vertebrata</taxon>
        <taxon>Euteleostomi</taxon>
        <taxon>Amphibia</taxon>
        <taxon>Batrachia</taxon>
        <taxon>Anura</taxon>
        <taxon>Neobatrachia</taxon>
        <taxon>Ranoidea</taxon>
        <taxon>Pyxicephalidae</taxon>
        <taxon>Pyxicephalinae</taxon>
        <taxon>Pyxicephalus</taxon>
    </lineage>
</organism>
<dbReference type="InterPro" id="IPR022042">
    <property type="entry name" value="snRNA-activating_su3"/>
</dbReference>
<comment type="function">
    <text evidence="8">Part of the SNAPc complex required for the transcription of both RNA polymerase II and III small-nuclear RNA genes. Binds to the proximal sequence element (PSE), a non-TATA-box basal promoter element common to these 2 types of genes. Recruits TBP and BRF2 to the U6 snRNA TATA box.</text>
</comment>
<dbReference type="GO" id="GO:0042796">
    <property type="term" value="P:snRNA transcription by RNA polymerase III"/>
    <property type="evidence" value="ECO:0007669"/>
    <property type="project" value="TreeGrafter"/>
</dbReference>